<dbReference type="InterPro" id="IPR010750">
    <property type="entry name" value="SGF29_tudor-like_dom"/>
</dbReference>
<evidence type="ECO:0000313" key="4">
    <source>
        <dbReference type="Proteomes" id="UP001408356"/>
    </source>
</evidence>
<accession>A0ABR2UIP4</accession>
<feature type="compositionally biased region" description="Polar residues" evidence="1">
    <location>
        <begin position="1"/>
        <end position="27"/>
    </location>
</feature>
<protein>
    <submittedName>
        <fullName evidence="3">SGF29 C-terminal domain-containing protein</fullName>
    </submittedName>
</protein>
<feature type="region of interest" description="Disordered" evidence="1">
    <location>
        <begin position="1"/>
        <end position="143"/>
    </location>
</feature>
<evidence type="ECO:0000256" key="1">
    <source>
        <dbReference type="SAM" id="MobiDB-lite"/>
    </source>
</evidence>
<keyword evidence="4" id="KW-1185">Reference proteome</keyword>
<dbReference type="PANTHER" id="PTHR21539">
    <property type="entry name" value="SAGA-ASSOCIATED FACTOR 29"/>
    <property type="match status" value="1"/>
</dbReference>
<feature type="compositionally biased region" description="Basic and acidic residues" evidence="1">
    <location>
        <begin position="178"/>
        <end position="193"/>
    </location>
</feature>
<feature type="compositionally biased region" description="Polar residues" evidence="1">
    <location>
        <begin position="113"/>
        <end position="138"/>
    </location>
</feature>
<dbReference type="Proteomes" id="UP001408356">
    <property type="component" value="Unassembled WGS sequence"/>
</dbReference>
<sequence>MSNPSSSKQRLKKQFSQLDSSLGSHWNSVPKPRRAASSNSASPAPPDTSRQPQSPLERPQLQDEPVSASATAQEEPRPVGRSGTSSSFSRTPPSRPKPGSVSSNPPKDLAPRPTSTSPATGSSMSQRNRGQRTANRNSEVGEEYGLWRTVEGSMNSIAAAVNESSQNVNDILAQDKQMAGKRDAGDYDKRDATGSRPMLKADLSNIDALLRSGVKVNEKTAAQIKQTIENLKVLSAIQKAKEEAQEPSFSRSATQRAKETAAASSSVYDFDGSGDSSVPSPNPSVARRMGGSTGSKGDRGSVPPSGDRSTPVAKAGSVEPQGSAANIARSKVIFSKGEEVAFKPKPQNSEPTDWILGVVQDVRGEGKSRRYRVLDADVDEAGKQKEFRSSASSMIGIPKEGTPLPPLDPGKVVLALYPNTTTLYKAEVHGMDVDGKVNLKFEGEESSNTVQAVARRYVVEYRA</sequence>
<evidence type="ECO:0000259" key="2">
    <source>
        <dbReference type="PROSITE" id="PS51518"/>
    </source>
</evidence>
<feature type="compositionally biased region" description="Low complexity" evidence="1">
    <location>
        <begin position="80"/>
        <end position="92"/>
    </location>
</feature>
<reference evidence="3 4" key="1">
    <citation type="journal article" date="2024" name="J. Plant Pathol.">
        <title>Sequence and assembly of the genome of Seiridium unicorne, isolate CBS 538.82, causal agent of cypress canker disease.</title>
        <authorList>
            <person name="Scali E."/>
            <person name="Rocca G.D."/>
            <person name="Danti R."/>
            <person name="Garbelotto M."/>
            <person name="Barberini S."/>
            <person name="Baroncelli R."/>
            <person name="Emiliani G."/>
        </authorList>
    </citation>
    <scope>NUCLEOTIDE SEQUENCE [LARGE SCALE GENOMIC DNA]</scope>
    <source>
        <strain evidence="3 4">BM-138-508</strain>
    </source>
</reference>
<dbReference type="EMBL" id="JARVKF010000426">
    <property type="protein sequence ID" value="KAK9414505.1"/>
    <property type="molecule type" value="Genomic_DNA"/>
</dbReference>
<comment type="caution">
    <text evidence="3">The sequence shown here is derived from an EMBL/GenBank/DDBJ whole genome shotgun (WGS) entry which is preliminary data.</text>
</comment>
<dbReference type="Pfam" id="PF07039">
    <property type="entry name" value="SGF29_Tudor"/>
    <property type="match status" value="1"/>
</dbReference>
<evidence type="ECO:0000313" key="3">
    <source>
        <dbReference type="EMBL" id="KAK9414505.1"/>
    </source>
</evidence>
<feature type="region of interest" description="Disordered" evidence="1">
    <location>
        <begin position="239"/>
        <end position="322"/>
    </location>
</feature>
<dbReference type="Gene3D" id="2.30.30.140">
    <property type="match status" value="2"/>
</dbReference>
<dbReference type="InterPro" id="IPR047288">
    <property type="entry name" value="Tudor_SGF29_rpt1"/>
</dbReference>
<dbReference type="PROSITE" id="PS51518">
    <property type="entry name" value="SGF29_C"/>
    <property type="match status" value="1"/>
</dbReference>
<proteinExistence type="predicted"/>
<dbReference type="PANTHER" id="PTHR21539:SF0">
    <property type="entry name" value="SAGA-ASSOCIATED FACTOR 29"/>
    <property type="match status" value="1"/>
</dbReference>
<dbReference type="CDD" id="cd20393">
    <property type="entry name" value="Tudor_SGF29_rpt1"/>
    <property type="match status" value="1"/>
</dbReference>
<gene>
    <name evidence="3" type="ORF">SUNI508_11215</name>
</gene>
<dbReference type="InterPro" id="IPR037802">
    <property type="entry name" value="SGF29"/>
</dbReference>
<organism evidence="3 4">
    <name type="scientific">Seiridium unicorne</name>
    <dbReference type="NCBI Taxonomy" id="138068"/>
    <lineage>
        <taxon>Eukaryota</taxon>
        <taxon>Fungi</taxon>
        <taxon>Dikarya</taxon>
        <taxon>Ascomycota</taxon>
        <taxon>Pezizomycotina</taxon>
        <taxon>Sordariomycetes</taxon>
        <taxon>Xylariomycetidae</taxon>
        <taxon>Amphisphaeriales</taxon>
        <taxon>Sporocadaceae</taxon>
        <taxon>Seiridium</taxon>
    </lineage>
</organism>
<feature type="domain" description="SGF29 C-terminal" evidence="2">
    <location>
        <begin position="330"/>
        <end position="463"/>
    </location>
</feature>
<name>A0ABR2UIP4_9PEZI</name>
<feature type="region of interest" description="Disordered" evidence="1">
    <location>
        <begin position="176"/>
        <end position="198"/>
    </location>
</feature>